<protein>
    <recommendedName>
        <fullName evidence="2">WGR domain-containing protein</fullName>
    </recommendedName>
</protein>
<evidence type="ECO:0000256" key="1">
    <source>
        <dbReference type="SAM" id="MobiDB-lite"/>
    </source>
</evidence>
<reference evidence="3 4" key="1">
    <citation type="journal article" date="2014" name="Nature">
        <title>An environmental bacterial taxon with a large and distinct metabolic repertoire.</title>
        <authorList>
            <person name="Wilson M.C."/>
            <person name="Mori T."/>
            <person name="Ruckert C."/>
            <person name="Uria A.R."/>
            <person name="Helf M.J."/>
            <person name="Takada K."/>
            <person name="Gernert C."/>
            <person name="Steffens U.A."/>
            <person name="Heycke N."/>
            <person name="Schmitt S."/>
            <person name="Rinke C."/>
            <person name="Helfrich E.J."/>
            <person name="Brachmann A.O."/>
            <person name="Gurgui C."/>
            <person name="Wakimoto T."/>
            <person name="Kracht M."/>
            <person name="Crusemann M."/>
            <person name="Hentschel U."/>
            <person name="Abe I."/>
            <person name="Matsunaga S."/>
            <person name="Kalinowski J."/>
            <person name="Takeyama H."/>
            <person name="Piel J."/>
        </authorList>
    </citation>
    <scope>NUCLEOTIDE SEQUENCE [LARGE SCALE GENOMIC DNA]</scope>
    <source>
        <strain evidence="4">TSY1</strain>
    </source>
</reference>
<evidence type="ECO:0000313" key="3">
    <source>
        <dbReference type="EMBL" id="ETW93242.1"/>
    </source>
</evidence>
<dbReference type="AlphaFoldDB" id="W4L5B3"/>
<organism evidence="3 4">
    <name type="scientific">Entotheonella factor</name>
    <dbReference type="NCBI Taxonomy" id="1429438"/>
    <lineage>
        <taxon>Bacteria</taxon>
        <taxon>Pseudomonadati</taxon>
        <taxon>Nitrospinota/Tectimicrobiota group</taxon>
        <taxon>Candidatus Tectimicrobiota</taxon>
        <taxon>Candidatus Entotheonellia</taxon>
        <taxon>Candidatus Entotheonellales</taxon>
        <taxon>Candidatus Entotheonellaceae</taxon>
        <taxon>Candidatus Entotheonella</taxon>
    </lineage>
</organism>
<dbReference type="InterPro" id="IPR016024">
    <property type="entry name" value="ARM-type_fold"/>
</dbReference>
<dbReference type="InterPro" id="IPR008893">
    <property type="entry name" value="WGR_domain"/>
</dbReference>
<dbReference type="PROSITE" id="PS51977">
    <property type="entry name" value="WGR"/>
    <property type="match status" value="1"/>
</dbReference>
<feature type="region of interest" description="Disordered" evidence="1">
    <location>
        <begin position="113"/>
        <end position="140"/>
    </location>
</feature>
<name>W4L5B3_ENTF1</name>
<dbReference type="Pfam" id="PF05406">
    <property type="entry name" value="WGR"/>
    <property type="match status" value="1"/>
</dbReference>
<dbReference type="EMBL" id="AZHW01001274">
    <property type="protein sequence ID" value="ETW93242.1"/>
    <property type="molecule type" value="Genomic_DNA"/>
</dbReference>
<dbReference type="Gene3D" id="2.20.140.10">
    <property type="entry name" value="WGR domain"/>
    <property type="match status" value="1"/>
</dbReference>
<dbReference type="SUPFAM" id="SSF48371">
    <property type="entry name" value="ARM repeat"/>
    <property type="match status" value="1"/>
</dbReference>
<dbReference type="PATRIC" id="fig|1429438.4.peg.7506"/>
<dbReference type="CDD" id="cd07998">
    <property type="entry name" value="WGR_DNA_ligase"/>
    <property type="match status" value="1"/>
</dbReference>
<feature type="domain" description="WGR" evidence="2">
    <location>
        <begin position="1"/>
        <end position="92"/>
    </location>
</feature>
<evidence type="ECO:0000313" key="4">
    <source>
        <dbReference type="Proteomes" id="UP000019141"/>
    </source>
</evidence>
<evidence type="ECO:0000259" key="2">
    <source>
        <dbReference type="PROSITE" id="PS51977"/>
    </source>
</evidence>
<sequence length="1026" mass="116633">MKLVKQIELIFQGGTSDKVYEVDLCEVGSNQYVVNFRYGRRGSTLKEGTKTALPVAWAKAEQVFDKLVASKVKKGYIDIQAPVEVQTPAGLEPPSAAAPVQSDDPREQAVLERLQAGDLEPPRNTARSTDRGGRSRRRQQPNKIWPLNRVIWRAGELKLHAAEPLLLQLISSTDHVRNYCIIAALAHCGTEQSLPHLRHFDGTAGFPDHVRRLAAAALLMLLPDADREAFREQLLGRLPSPLSDAARNGLNTEFQNTLEAYLARAKAVDYAVLPTLYLIDNAHTRPAILAWLRQSSLRPPEVKPLRHIFKLAELRRDAEVFGLIAYRFETTGAMFRHDMWGEGAFIPNSYQYVEADELRRELGATNAKLAYSEKTRAYLRRRVWRTLRRLGELGLPDYAPMAADVLLMYSDNDASSPCEVEVYRKPQNTTRRRWDEYVLHRVKRDAYSAYWALNHILYRHSPRYVQMSQTWYCHDNYKPGDPEPDGREEAFPELWQQAPAQLLRLLQQSHCQPVHAFAVKALRTCTEFCGDLDCAILIELLRSPYDCTAQFGFELAESRFDPSQPDLDLLYAGLVSRYTLARERMLTWLQALPEHHAESLLQRLFAYLLSLDEDDAEHAERLSATLMASTSTLLERLDLSIVRQLLSHSLIVLQQLGGDILLHHHESIPFELIELLLNAEHETLREFGTRLLEQLPDTELAQHLELVTVLASHADPAMRDAATPLLRRLKPSHGGALTELLMLRLSNLNLSDGVPSHVLQLLQSEFQAHLAHVGSELIWRLLRAQYAQAHELGGILLKQNVDPATISVKQIVTLADHDVLAVRRAARDLCHQNMARLKQDMAETIKLLEAKWDDSRAFAFELFTEQMGPDELRPDILVGICDSVKEEVQQFGRRCITQYFQEADGQDYMLKLSEHPSVDMQLFVTNYLERYASGYPARLKELKPYFFSALSMVNKGRMTKQRLYAFLHQEALKSETAAQIVTSILARQSATIAVGDRANAIQILLQLRKTYPHLDSPLKRREAALR</sequence>
<keyword evidence="4" id="KW-1185">Reference proteome</keyword>
<comment type="caution">
    <text evidence="3">The sequence shown here is derived from an EMBL/GenBank/DDBJ whole genome shotgun (WGS) entry which is preliminary data.</text>
</comment>
<gene>
    <name evidence="3" type="ORF">ETSY1_40065</name>
</gene>
<accession>W4L5B3</accession>
<dbReference type="Proteomes" id="UP000019141">
    <property type="component" value="Unassembled WGS sequence"/>
</dbReference>
<proteinExistence type="predicted"/>
<dbReference type="SMART" id="SM00773">
    <property type="entry name" value="WGR"/>
    <property type="match status" value="1"/>
</dbReference>
<dbReference type="HOGENOM" id="CLU_010523_0_0_7"/>